<dbReference type="EMBL" id="MFGM01000069">
    <property type="protein sequence ID" value="OGF34682.1"/>
    <property type="molecule type" value="Genomic_DNA"/>
</dbReference>
<evidence type="ECO:0000259" key="5">
    <source>
        <dbReference type="Pfam" id="PF04055"/>
    </source>
</evidence>
<dbReference type="InterPro" id="IPR013785">
    <property type="entry name" value="Aldolase_TIM"/>
</dbReference>
<proteinExistence type="predicted"/>
<keyword evidence="1" id="KW-0949">S-adenosyl-L-methionine</keyword>
<keyword evidence="2" id="KW-0479">Metal-binding</keyword>
<dbReference type="InterPro" id="IPR050377">
    <property type="entry name" value="Radical_SAM_PqqE_MftC-like"/>
</dbReference>
<organism evidence="6 7">
    <name type="scientific">Candidatus Falkowbacteria bacterium RIFOXYC2_FULL_48_21</name>
    <dbReference type="NCBI Taxonomy" id="1798005"/>
    <lineage>
        <taxon>Bacteria</taxon>
        <taxon>Candidatus Falkowiibacteriota</taxon>
    </lineage>
</organism>
<dbReference type="GO" id="GO:0046872">
    <property type="term" value="F:metal ion binding"/>
    <property type="evidence" value="ECO:0007669"/>
    <property type="project" value="UniProtKB-KW"/>
</dbReference>
<dbReference type="GO" id="GO:0051536">
    <property type="term" value="F:iron-sulfur cluster binding"/>
    <property type="evidence" value="ECO:0007669"/>
    <property type="project" value="UniProtKB-KW"/>
</dbReference>
<dbReference type="Gene3D" id="3.20.20.70">
    <property type="entry name" value="Aldolase class I"/>
    <property type="match status" value="1"/>
</dbReference>
<dbReference type="AlphaFoldDB" id="A0A1F5T6X9"/>
<accession>A0A1F5T6X9</accession>
<name>A0A1F5T6X9_9BACT</name>
<gene>
    <name evidence="6" type="ORF">A2482_00840</name>
</gene>
<dbReference type="Pfam" id="PF04055">
    <property type="entry name" value="Radical_SAM"/>
    <property type="match status" value="1"/>
</dbReference>
<dbReference type="InterPro" id="IPR058240">
    <property type="entry name" value="rSAM_sf"/>
</dbReference>
<sequence length="328" mass="37124">MLVSCPRFWAKVRGYELHKRFITYMSLNQDSKCDANCQGCFRYPGRKAGLKNLLGRADYVRLIEEFKRFGGLALEISGEGEPLLSEHTLPIIRTASSCGLWTTLITNGHLLTEAMALELAELRVALVLSLHSLNREKYEADCGIHGSFDKKMSALDMVARVFKNTDWTENGVAIRRAAVHWTLQANNLDEVENVRRFCRERELLFSIAPLACTGHAANTPELWLPEEKKLAAVNALGDESIIFYDEPDGRAVCGTCKYGLNIGADGKLLLDAHGGYEVKIANIRDISFEKAVEMQHRFSRIMFDQLDCFCPVRDPEWPDFLERKDIFN</sequence>
<evidence type="ECO:0000256" key="3">
    <source>
        <dbReference type="ARBA" id="ARBA00023004"/>
    </source>
</evidence>
<evidence type="ECO:0000256" key="2">
    <source>
        <dbReference type="ARBA" id="ARBA00022723"/>
    </source>
</evidence>
<keyword evidence="3" id="KW-0408">Iron</keyword>
<reference evidence="6 7" key="1">
    <citation type="journal article" date="2016" name="Nat. Commun.">
        <title>Thousands of microbial genomes shed light on interconnected biogeochemical processes in an aquifer system.</title>
        <authorList>
            <person name="Anantharaman K."/>
            <person name="Brown C.T."/>
            <person name="Hug L.A."/>
            <person name="Sharon I."/>
            <person name="Castelle C.J."/>
            <person name="Probst A.J."/>
            <person name="Thomas B.C."/>
            <person name="Singh A."/>
            <person name="Wilkins M.J."/>
            <person name="Karaoz U."/>
            <person name="Brodie E.L."/>
            <person name="Williams K.H."/>
            <person name="Hubbard S.S."/>
            <person name="Banfield J.F."/>
        </authorList>
    </citation>
    <scope>NUCLEOTIDE SEQUENCE [LARGE SCALE GENOMIC DNA]</scope>
</reference>
<dbReference type="InterPro" id="IPR007197">
    <property type="entry name" value="rSAM"/>
</dbReference>
<keyword evidence="4" id="KW-0411">Iron-sulfur</keyword>
<feature type="domain" description="Radical SAM core" evidence="5">
    <location>
        <begin position="32"/>
        <end position="164"/>
    </location>
</feature>
<dbReference type="PANTHER" id="PTHR11228">
    <property type="entry name" value="RADICAL SAM DOMAIN PROTEIN"/>
    <property type="match status" value="1"/>
</dbReference>
<dbReference type="PANTHER" id="PTHR11228:SF7">
    <property type="entry name" value="PQQA PEPTIDE CYCLASE"/>
    <property type="match status" value="1"/>
</dbReference>
<protein>
    <recommendedName>
        <fullName evidence="5">Radical SAM core domain-containing protein</fullName>
    </recommendedName>
</protein>
<dbReference type="SFLD" id="SFLDG01067">
    <property type="entry name" value="SPASM/twitch_domain_containing"/>
    <property type="match status" value="1"/>
</dbReference>
<evidence type="ECO:0000256" key="4">
    <source>
        <dbReference type="ARBA" id="ARBA00023014"/>
    </source>
</evidence>
<evidence type="ECO:0000313" key="6">
    <source>
        <dbReference type="EMBL" id="OGF34682.1"/>
    </source>
</evidence>
<dbReference type="GO" id="GO:0003824">
    <property type="term" value="F:catalytic activity"/>
    <property type="evidence" value="ECO:0007669"/>
    <property type="project" value="InterPro"/>
</dbReference>
<comment type="caution">
    <text evidence="6">The sequence shown here is derived from an EMBL/GenBank/DDBJ whole genome shotgun (WGS) entry which is preliminary data.</text>
</comment>
<evidence type="ECO:0000313" key="7">
    <source>
        <dbReference type="Proteomes" id="UP000178656"/>
    </source>
</evidence>
<dbReference type="SFLD" id="SFLDS00029">
    <property type="entry name" value="Radical_SAM"/>
    <property type="match status" value="1"/>
</dbReference>
<dbReference type="Proteomes" id="UP000178656">
    <property type="component" value="Unassembled WGS sequence"/>
</dbReference>
<evidence type="ECO:0000256" key="1">
    <source>
        <dbReference type="ARBA" id="ARBA00022691"/>
    </source>
</evidence>
<dbReference type="SUPFAM" id="SSF102114">
    <property type="entry name" value="Radical SAM enzymes"/>
    <property type="match status" value="1"/>
</dbReference>
<dbReference type="CDD" id="cd01335">
    <property type="entry name" value="Radical_SAM"/>
    <property type="match status" value="1"/>
</dbReference>